<dbReference type="AlphaFoldDB" id="A0A545U788"/>
<keyword evidence="2" id="KW-0812">Transmembrane</keyword>
<evidence type="ECO:0000256" key="1">
    <source>
        <dbReference type="ARBA" id="ARBA00010894"/>
    </source>
</evidence>
<dbReference type="Pfam" id="PF02325">
    <property type="entry name" value="CCB3_YggT"/>
    <property type="match status" value="2"/>
</dbReference>
<gene>
    <name evidence="3" type="ORF">FLL46_19425</name>
</gene>
<keyword evidence="2" id="KW-1133">Transmembrane helix</keyword>
<name>A0A545U788_9GAMM</name>
<dbReference type="OrthoDB" id="9806665at2"/>
<evidence type="ECO:0000256" key="2">
    <source>
        <dbReference type="SAM" id="Phobius"/>
    </source>
</evidence>
<dbReference type="PANTHER" id="PTHR33219">
    <property type="entry name" value="YLMG HOMOLOG PROTEIN 2, CHLOROPLASTIC"/>
    <property type="match status" value="1"/>
</dbReference>
<dbReference type="Proteomes" id="UP000315439">
    <property type="component" value="Unassembled WGS sequence"/>
</dbReference>
<feature type="transmembrane region" description="Helical" evidence="2">
    <location>
        <begin position="160"/>
        <end position="181"/>
    </location>
</feature>
<organism evidence="3 4">
    <name type="scientific">Aliikangiella coralliicola</name>
    <dbReference type="NCBI Taxonomy" id="2592383"/>
    <lineage>
        <taxon>Bacteria</taxon>
        <taxon>Pseudomonadati</taxon>
        <taxon>Pseudomonadota</taxon>
        <taxon>Gammaproteobacteria</taxon>
        <taxon>Oceanospirillales</taxon>
        <taxon>Pleioneaceae</taxon>
        <taxon>Aliikangiella</taxon>
    </lineage>
</organism>
<reference evidence="3 4" key="1">
    <citation type="submission" date="2019-07" db="EMBL/GenBank/DDBJ databases">
        <title>Draft genome for Aliikangiella sp. M105.</title>
        <authorList>
            <person name="Wang G."/>
        </authorList>
    </citation>
    <scope>NUCLEOTIDE SEQUENCE [LARGE SCALE GENOMIC DNA]</scope>
    <source>
        <strain evidence="3 4">M105</strain>
    </source>
</reference>
<comment type="similarity">
    <text evidence="1">Belongs to the YggT family.</text>
</comment>
<keyword evidence="2" id="KW-0472">Membrane</keyword>
<dbReference type="InterPro" id="IPR003425">
    <property type="entry name" value="CCB3/YggT"/>
</dbReference>
<comment type="caution">
    <text evidence="3">The sequence shown here is derived from an EMBL/GenBank/DDBJ whole genome shotgun (WGS) entry which is preliminary data.</text>
</comment>
<dbReference type="EMBL" id="VIKS01000012">
    <property type="protein sequence ID" value="TQV85339.1"/>
    <property type="molecule type" value="Genomic_DNA"/>
</dbReference>
<protein>
    <submittedName>
        <fullName evidence="3">YggT family protein</fullName>
    </submittedName>
</protein>
<feature type="transmembrane region" description="Helical" evidence="2">
    <location>
        <begin position="6"/>
        <end position="25"/>
    </location>
</feature>
<proteinExistence type="inferred from homology"/>
<evidence type="ECO:0000313" key="3">
    <source>
        <dbReference type="EMBL" id="TQV85339.1"/>
    </source>
</evidence>
<dbReference type="GO" id="GO:0016020">
    <property type="term" value="C:membrane"/>
    <property type="evidence" value="ECO:0007669"/>
    <property type="project" value="InterPro"/>
</dbReference>
<accession>A0A545U788</accession>
<keyword evidence="4" id="KW-1185">Reference proteome</keyword>
<dbReference type="PANTHER" id="PTHR33219:SF14">
    <property type="entry name" value="PROTEIN COFACTOR ASSEMBLY OF COMPLEX C SUBUNIT B CCB3, CHLOROPLASTIC-RELATED"/>
    <property type="match status" value="1"/>
</dbReference>
<evidence type="ECO:0000313" key="4">
    <source>
        <dbReference type="Proteomes" id="UP000315439"/>
    </source>
</evidence>
<dbReference type="RefSeq" id="WP_142933016.1">
    <property type="nucleotide sequence ID" value="NZ_ML660168.1"/>
</dbReference>
<sequence length="189" mass="21263">MNPFAQLISMLIGLYVSAILLRFFLQYFRADYYNPVSQFIIKITDPLVKPIRRVVPGFGGIDLSTLILAWLVIIVKYLFIQFISSGIGNLNIAALLLYSVINVFESAIGLYIFLIIVRAIASWFMQPGQYNPVLAIFGQLTEPLLAKVREKLPPTGGFDLSPMLVLIVLFFINSSISYYLYPLIAKLTS</sequence>